<keyword evidence="23" id="KW-1185">Reference proteome</keyword>
<evidence type="ECO:0000256" key="15">
    <source>
        <dbReference type="PIRSR" id="PIRSR606539-1"/>
    </source>
</evidence>
<dbReference type="Ensembl" id="ENSBTAT00000078910.2">
    <property type="protein sequence ID" value="ENSBTAP00000061531.2"/>
    <property type="gene ID" value="ENSBTAG00000016841.8"/>
</dbReference>
<feature type="binding site" evidence="16">
    <location>
        <position position="998"/>
    </location>
    <ligand>
        <name>ATP</name>
        <dbReference type="ChEBI" id="CHEBI:30616"/>
    </ligand>
</feature>
<gene>
    <name evidence="22" type="primary">ATP10B</name>
</gene>
<dbReference type="GO" id="GO:0016887">
    <property type="term" value="F:ATP hydrolysis activity"/>
    <property type="evidence" value="ECO:0007669"/>
    <property type="project" value="InterPro"/>
</dbReference>
<dbReference type="SUPFAM" id="SSF81665">
    <property type="entry name" value="Calcium ATPase, transmembrane domain M"/>
    <property type="match status" value="1"/>
</dbReference>
<keyword evidence="7" id="KW-0256">Endoplasmic reticulum</keyword>
<feature type="transmembrane region" description="Helical" evidence="18">
    <location>
        <begin position="1113"/>
        <end position="1134"/>
    </location>
</feature>
<evidence type="ECO:0000256" key="19">
    <source>
        <dbReference type="SAM" id="MobiDB-lite"/>
    </source>
</evidence>
<feature type="binding site" evidence="17">
    <location>
        <position position="1028"/>
    </location>
    <ligand>
        <name>Mg(2+)</name>
        <dbReference type="ChEBI" id="CHEBI:18420"/>
    </ligand>
</feature>
<evidence type="ECO:0000259" key="20">
    <source>
        <dbReference type="Pfam" id="PF16209"/>
    </source>
</evidence>
<dbReference type="GO" id="GO:1990531">
    <property type="term" value="C:phospholipid-translocating ATPase complex"/>
    <property type="evidence" value="ECO:0007669"/>
    <property type="project" value="UniProtKB-ARBA"/>
</dbReference>
<dbReference type="Bgee" id="ENSBTAG00000016841">
    <property type="expression patterns" value="Expressed in duodenum and 60 other cell types or tissues"/>
</dbReference>
<dbReference type="Gene3D" id="3.40.1110.10">
    <property type="entry name" value="Calcium-transporting ATPase, cytoplasmic domain N"/>
    <property type="match status" value="2"/>
</dbReference>
<evidence type="ECO:0000256" key="13">
    <source>
        <dbReference type="ARBA" id="ARBA00034036"/>
    </source>
</evidence>
<dbReference type="PRINTS" id="PR00119">
    <property type="entry name" value="CATATPASE"/>
</dbReference>
<dbReference type="InterPro" id="IPR023299">
    <property type="entry name" value="ATPase_P-typ_cyto_dom_N"/>
</dbReference>
<dbReference type="InterPro" id="IPR044492">
    <property type="entry name" value="P_typ_ATPase_HD_dom"/>
</dbReference>
<feature type="binding site" evidence="16">
    <location>
        <position position="405"/>
    </location>
    <ligand>
        <name>ATP</name>
        <dbReference type="ChEBI" id="CHEBI:30616"/>
    </ligand>
</feature>
<keyword evidence="12 18" id="KW-0472">Membrane</keyword>
<feature type="binding site" evidence="16">
    <location>
        <position position="695"/>
    </location>
    <ligand>
        <name>ATP</name>
        <dbReference type="ChEBI" id="CHEBI:30616"/>
    </ligand>
</feature>
<evidence type="ECO:0000256" key="4">
    <source>
        <dbReference type="ARBA" id="ARBA00022692"/>
    </source>
</evidence>
<comment type="cofactor">
    <cofactor evidence="1 17">
        <name>Mg(2+)</name>
        <dbReference type="ChEBI" id="CHEBI:18420"/>
    </cofactor>
</comment>
<comment type="similarity">
    <text evidence="3 18">Belongs to the cation transport ATPase (P-type) (TC 3.A.3) family. Type IV subfamily.</text>
</comment>
<feature type="transmembrane region" description="Helical" evidence="18">
    <location>
        <begin position="1082"/>
        <end position="1101"/>
    </location>
</feature>
<feature type="binding site" evidence="16">
    <location>
        <position position="888"/>
    </location>
    <ligand>
        <name>ATP</name>
        <dbReference type="ChEBI" id="CHEBI:30616"/>
    </ligand>
</feature>
<dbReference type="GO" id="GO:0005524">
    <property type="term" value="F:ATP binding"/>
    <property type="evidence" value="ECO:0007669"/>
    <property type="project" value="UniProtKB-UniRule"/>
</dbReference>
<dbReference type="SUPFAM" id="SSF81660">
    <property type="entry name" value="Metal cation-transporting ATPase, ATP-binding domain N"/>
    <property type="match status" value="1"/>
</dbReference>
<feature type="binding site" evidence="16">
    <location>
        <position position="407"/>
    </location>
    <ligand>
        <name>ATP</name>
        <dbReference type="ChEBI" id="CHEBI:30616"/>
    </ligand>
</feature>
<feature type="binding site" evidence="16">
    <location>
        <position position="761"/>
    </location>
    <ligand>
        <name>ATP</name>
        <dbReference type="ChEBI" id="CHEBI:30616"/>
    </ligand>
</feature>
<dbReference type="SFLD" id="SFLDS00003">
    <property type="entry name" value="Haloacid_Dehalogenase"/>
    <property type="match status" value="1"/>
</dbReference>
<feature type="binding site" evidence="16">
    <location>
        <position position="406"/>
    </location>
    <ligand>
        <name>ATP</name>
        <dbReference type="ChEBI" id="CHEBI:30616"/>
    </ligand>
</feature>
<evidence type="ECO:0000256" key="17">
    <source>
        <dbReference type="PIRSR" id="PIRSR606539-3"/>
    </source>
</evidence>
<feature type="transmembrane region" description="Helical" evidence="18">
    <location>
        <begin position="289"/>
        <end position="310"/>
    </location>
</feature>
<dbReference type="SUPFAM" id="SSF81653">
    <property type="entry name" value="Calcium ATPase, transduction domain A"/>
    <property type="match status" value="1"/>
</dbReference>
<dbReference type="InterPro" id="IPR008250">
    <property type="entry name" value="ATPase_P-typ_transduc_dom_A_sf"/>
</dbReference>
<keyword evidence="5 17" id="KW-0479">Metal-binding</keyword>
<keyword evidence="9 17" id="KW-0460">Magnesium</keyword>
<feature type="region of interest" description="Disordered" evidence="19">
    <location>
        <begin position="1407"/>
        <end position="1434"/>
    </location>
</feature>
<feature type="binding site" evidence="16">
    <location>
        <position position="737"/>
    </location>
    <ligand>
        <name>ATP</name>
        <dbReference type="ChEBI" id="CHEBI:30616"/>
    </ligand>
</feature>
<keyword evidence="4 18" id="KW-0812">Transmembrane</keyword>
<dbReference type="NCBIfam" id="TIGR01494">
    <property type="entry name" value="ATPase_P-type"/>
    <property type="match status" value="2"/>
</dbReference>
<keyword evidence="11 18" id="KW-1133">Transmembrane helix</keyword>
<feature type="binding site" evidence="16">
    <location>
        <position position="1027"/>
    </location>
    <ligand>
        <name>ATP</name>
        <dbReference type="ChEBI" id="CHEBI:30616"/>
    </ligand>
</feature>
<feature type="transmembrane region" description="Helical" evidence="18">
    <location>
        <begin position="1222"/>
        <end position="1244"/>
    </location>
</feature>
<dbReference type="GO" id="GO:0140351">
    <property type="term" value="F:glycosylceramide flippase activity"/>
    <property type="evidence" value="ECO:0007669"/>
    <property type="project" value="UniProtKB-ARBA"/>
</dbReference>
<dbReference type="PANTHER" id="PTHR24092:SF79">
    <property type="entry name" value="PHOSPHOLIPID-TRANSPORTING ATPASE VB"/>
    <property type="match status" value="1"/>
</dbReference>
<dbReference type="VEuPathDB" id="HostDB:ENSBTAG00000016841"/>
<proteinExistence type="inferred from homology"/>
<dbReference type="InterPro" id="IPR018303">
    <property type="entry name" value="ATPase_P-typ_P_site"/>
</dbReference>
<dbReference type="SFLD" id="SFLDF00027">
    <property type="entry name" value="p-type_atpase"/>
    <property type="match status" value="1"/>
</dbReference>
<dbReference type="Pfam" id="PF16209">
    <property type="entry name" value="PhoLip_ATPase_N"/>
    <property type="match status" value="1"/>
</dbReference>
<feature type="compositionally biased region" description="Polar residues" evidence="19">
    <location>
        <begin position="1408"/>
        <end position="1419"/>
    </location>
</feature>
<dbReference type="RefSeq" id="XP_015327833.2">
    <property type="nucleotide sequence ID" value="XM_015472347.3"/>
</dbReference>
<feature type="binding site" evidence="17">
    <location>
        <position position="407"/>
    </location>
    <ligand>
        <name>Mg(2+)</name>
        <dbReference type="ChEBI" id="CHEBI:18420"/>
    </ligand>
</feature>
<dbReference type="FunFam" id="2.70.150.10:FF:000022">
    <property type="entry name" value="Phospholipid-transporting ATPase"/>
    <property type="match status" value="1"/>
</dbReference>
<dbReference type="GeneTree" id="ENSGT00940000159531"/>
<dbReference type="GeneID" id="100336948"/>
<evidence type="ECO:0000256" key="11">
    <source>
        <dbReference type="ARBA" id="ARBA00022989"/>
    </source>
</evidence>
<dbReference type="GO" id="GO:0005789">
    <property type="term" value="C:endoplasmic reticulum membrane"/>
    <property type="evidence" value="ECO:0007669"/>
    <property type="project" value="UniProtKB-SubCell"/>
</dbReference>
<comment type="catalytic activity">
    <reaction evidence="13 18">
        <text>ATP + H2O + phospholipidSide 1 = ADP + phosphate + phospholipidSide 2.</text>
        <dbReference type="EC" id="7.6.2.1"/>
    </reaction>
</comment>
<evidence type="ECO:0000256" key="8">
    <source>
        <dbReference type="ARBA" id="ARBA00022840"/>
    </source>
</evidence>
<dbReference type="FunFam" id="3.40.1110.10:FF:000009">
    <property type="entry name" value="Phospholipid-transporting ATPase"/>
    <property type="match status" value="1"/>
</dbReference>
<dbReference type="InterPro" id="IPR032630">
    <property type="entry name" value="P_typ_ATPase_c"/>
</dbReference>
<dbReference type="GO" id="GO:0015914">
    <property type="term" value="P:phospholipid transport"/>
    <property type="evidence" value="ECO:0007669"/>
    <property type="project" value="InterPro"/>
</dbReference>
<dbReference type="KEGG" id="bta:100336948"/>
<dbReference type="InterPro" id="IPR023298">
    <property type="entry name" value="ATPase_P-typ_TM_dom_sf"/>
</dbReference>
<evidence type="ECO:0000256" key="5">
    <source>
        <dbReference type="ARBA" id="ARBA00022723"/>
    </source>
</evidence>
<dbReference type="SFLD" id="SFLDG00002">
    <property type="entry name" value="C1.7:_P-type_atpase_like"/>
    <property type="match status" value="1"/>
</dbReference>
<dbReference type="InterPro" id="IPR023214">
    <property type="entry name" value="HAD_sf"/>
</dbReference>
<keyword evidence="10 18" id="KW-1278">Translocase</keyword>
<evidence type="ECO:0000256" key="2">
    <source>
        <dbReference type="ARBA" id="ARBA00004477"/>
    </source>
</evidence>
<dbReference type="InterPro" id="IPR036412">
    <property type="entry name" value="HAD-like_sf"/>
</dbReference>
<dbReference type="Pfam" id="PF13246">
    <property type="entry name" value="Cation_ATPase"/>
    <property type="match status" value="1"/>
</dbReference>
<comment type="catalytic activity">
    <reaction evidence="14">
        <text>a beta-D-glucosyl-(1&lt;-&gt;1')-N-acylsphing-4-enine(out) + ATP + H2O = a beta-D-glucosyl-(1&lt;-&gt;1')-N-acylsphing-4-enine(in) + ADP + phosphate + H(+)</text>
        <dbReference type="Rhea" id="RHEA:66036"/>
        <dbReference type="ChEBI" id="CHEBI:15377"/>
        <dbReference type="ChEBI" id="CHEBI:15378"/>
        <dbReference type="ChEBI" id="CHEBI:22801"/>
        <dbReference type="ChEBI" id="CHEBI:30616"/>
        <dbReference type="ChEBI" id="CHEBI:43474"/>
        <dbReference type="ChEBI" id="CHEBI:456216"/>
    </reaction>
    <physiologicalReaction direction="left-to-right" evidence="14">
        <dbReference type="Rhea" id="RHEA:66037"/>
    </physiologicalReaction>
</comment>
<feature type="binding site" evidence="17">
    <location>
        <position position="405"/>
    </location>
    <ligand>
        <name>Mg(2+)</name>
        <dbReference type="ChEBI" id="CHEBI:18420"/>
    </ligand>
</feature>
<sequence length="1434" mass="161498">MRKEGKKRRKRKEDKKRVVVSNLPFERWAHKENPNRHYHGNQIKTSKYTVLSFIPKNIFEQLHRFANFYFVGIVVLNFIPVVNAFQPEVSVIPICIILAVTAIKDAWEDLRRYKSDKVINSRECLVYSRKEQSYVQKCWKDVHVGDFIQMQCNEIIPADILLLFSSDPSGVCHLETANLDGETNLKQRRVVKGFSQQEVQFQPEHFHNTIVCEKPNNHLNKFKGYMEHPDQTRTGFGSESLLLRGCTIRNTEVAVGIVIYAGHETKAMLNNSGPRYKRSKIERRMNRDIFSCIGILFLMCLIGAVGHGLWNGTFTEHPPFDVPDAKGNYLPLALGGFYMFLTMIILLQILIPISLYVSIELVKLGQVFFLHNDLDLYDEETDLSIQCRALNITEDLGQIQYIFSDKTGTLTENKMVFRRCTIMGHEYSHQENAKRLETPKELDSDSEEWTQYRCLSFPARRDQGPATMRGQGGSQPLRRSQSARVPIQSHSRQRSMGRCEISQPSVAFSSSIEKDVTPDKNLLSKVRDAALWLETLSDGRPPKPSLATASSVADFFLALTICNSVMVSTTTEPRQRVTMPPSTKALGTSLEKIQQLFHRLKLSSLSQSFSSTAPSDMDLGESLGANIPTTDSEERDDGSVCSGGYSTDGGYKSSTWEQGDILGAGPRASLEEVLQAPALGLAGPELCYEAESPDEAALVHAARAYSFTLVSRTPEQVTVRLPQGTCLTFDVLCTLEFDSVRKRMSVVVRHPLTGEIVIYTKGADCVIMDLLEDPACMSDTDVEKKMRKIRARTQRHLDLYARDGLRTLCIAKKVLSEEDFRRWASFRRQAEASLNNRDELLLETAQHLENQLTLLGATGIEDRLQEGVPDTIAALREAGIQLWVLTGDKQETAVNIAYACRLLDQTDTVYSINTESQETCDSILNLALEEVKQFHGPLKPDGKLSEFCLPSAPPTSGAAAPDVGLVIDGKTLNAIFQGKLEEKFLELTQYCRSVLCCRSTPLQKSMLVKLVRERLRAMTLSIGDGANDVSMIQAADIGIGISGQEGMQAVMSSDFAISRFRHLKKLLLVHGHWCYSRLARMVVYYFYKNVCYVNLLFWYQFFCGFSGSTMIDYWQLIFFNLFFTSLPPLVFGVLDKDISMETLLALPELYKSGQNSECYNLLTFWISMADAFYQSLVCFFIPYLTYKDSDIDVFTFGTPINTISLATILLHQAMEMKTWTTIHGLVLAGSFLMYFVVSLAYNAICVTCNSPTNPYWVMEGQLSDPTFYLVCFLTPAVALLPRYIFLTLQGTYGKSPILRAQKIDKLPVDKRELEIQSWRSHQRPATIPGEAQPTNRLGSPASDQSFRSSTPKNLSPAKRRYEEDWVLPGERCSRDHTRDDSYSADSWAKFSSGEHLLLEPSRMVASGAYSSGQTNSNRPFSRGGHRRSQSSLTI</sequence>
<reference evidence="22" key="1">
    <citation type="submission" date="2018-03" db="EMBL/GenBank/DDBJ databases">
        <title>ARS-UCD1.2.</title>
        <authorList>
            <person name="Rosen B.D."/>
            <person name="Bickhart D.M."/>
            <person name="Koren S."/>
            <person name="Schnabel R.D."/>
            <person name="Hall R."/>
            <person name="Zimin A."/>
            <person name="Dreischer C."/>
            <person name="Schultheiss S."/>
            <person name="Schroeder S.G."/>
            <person name="Elsik C.G."/>
            <person name="Couldrey C."/>
            <person name="Liu G.E."/>
            <person name="Van Tassell C.P."/>
            <person name="Phillippy A.M."/>
            <person name="Smith T.P.L."/>
            <person name="Medrano J.F."/>
        </authorList>
    </citation>
    <scope>NUCLEOTIDE SEQUENCE [LARGE SCALE GENOMIC DNA]</scope>
    <source>
        <strain evidence="22">Hereford</strain>
    </source>
</reference>
<keyword evidence="8 16" id="KW-0067">ATP-binding</keyword>
<evidence type="ECO:0000256" key="1">
    <source>
        <dbReference type="ARBA" id="ARBA00001946"/>
    </source>
</evidence>
<dbReference type="Proteomes" id="UP000009136">
    <property type="component" value="Chromosome 7"/>
</dbReference>
<evidence type="ECO:0000256" key="16">
    <source>
        <dbReference type="PIRSR" id="PIRSR606539-2"/>
    </source>
</evidence>
<protein>
    <recommendedName>
        <fullName evidence="18">Phospholipid-transporting ATPase</fullName>
        <ecNumber evidence="18">7.6.2.1</ecNumber>
    </recommendedName>
</protein>
<dbReference type="PANTHER" id="PTHR24092">
    <property type="entry name" value="PROBABLE PHOSPHOLIPID-TRANSPORTING ATPASE"/>
    <property type="match status" value="1"/>
</dbReference>
<feature type="domain" description="P-type ATPase N-terminal" evidence="20">
    <location>
        <begin position="31"/>
        <end position="89"/>
    </location>
</feature>
<reference evidence="22" key="3">
    <citation type="submission" date="2025-09" db="UniProtKB">
        <authorList>
            <consortium name="Ensembl"/>
        </authorList>
    </citation>
    <scope>IDENTIFICATION</scope>
    <source>
        <strain evidence="22">Hereford</strain>
    </source>
</reference>
<evidence type="ECO:0000256" key="3">
    <source>
        <dbReference type="ARBA" id="ARBA00008109"/>
    </source>
</evidence>
<feature type="transmembrane region" description="Helical" evidence="18">
    <location>
        <begin position="66"/>
        <end position="85"/>
    </location>
</feature>
<accession>A0A3Q1LVS8</accession>
<dbReference type="Gene3D" id="1.20.1110.10">
    <property type="entry name" value="Calcium-transporting ATPase, transmembrane domain"/>
    <property type="match status" value="1"/>
</dbReference>
<comment type="subcellular location">
    <subcellularLocation>
        <location evidence="2">Endoplasmic reticulum membrane</location>
        <topology evidence="2">Multi-pass membrane protein</topology>
    </subcellularLocation>
    <subcellularLocation>
        <location evidence="18">Membrane</location>
        <topology evidence="18">Multi-pass membrane protein</topology>
    </subcellularLocation>
</comment>
<feature type="active site" description="4-aspartylphosphate intermediate" evidence="15">
    <location>
        <position position="405"/>
    </location>
</feature>
<evidence type="ECO:0000256" key="18">
    <source>
        <dbReference type="RuleBase" id="RU362033"/>
    </source>
</evidence>
<evidence type="ECO:0000256" key="10">
    <source>
        <dbReference type="ARBA" id="ARBA00022967"/>
    </source>
</evidence>
<reference evidence="22" key="2">
    <citation type="submission" date="2025-08" db="UniProtKB">
        <authorList>
            <consortium name="Ensembl"/>
        </authorList>
    </citation>
    <scope>IDENTIFICATION</scope>
    <source>
        <strain evidence="22">Hereford</strain>
    </source>
</reference>
<dbReference type="CTD" id="23120"/>
<dbReference type="Gene3D" id="2.70.150.10">
    <property type="entry name" value="Calcium-transporting ATPase, cytoplasmic transduction domain A"/>
    <property type="match status" value="1"/>
</dbReference>
<dbReference type="InterPro" id="IPR006539">
    <property type="entry name" value="P-type_ATPase_IV"/>
</dbReference>
<feature type="transmembrane region" description="Helical" evidence="18">
    <location>
        <begin position="1266"/>
        <end position="1285"/>
    </location>
</feature>
<evidence type="ECO:0000313" key="23">
    <source>
        <dbReference type="Proteomes" id="UP000009136"/>
    </source>
</evidence>
<dbReference type="Gene3D" id="3.40.50.1000">
    <property type="entry name" value="HAD superfamily/HAD-like"/>
    <property type="match status" value="2"/>
</dbReference>
<feature type="binding site" evidence="16">
    <location>
        <position position="886"/>
    </location>
    <ligand>
        <name>ATP</name>
        <dbReference type="ChEBI" id="CHEBI:30616"/>
    </ligand>
</feature>
<name>A0A3Q1LVS8_BOVIN</name>
<feature type="transmembrane region" description="Helical" evidence="18">
    <location>
        <begin position="91"/>
        <end position="107"/>
    </location>
</feature>
<feature type="transmembrane region" description="Helical" evidence="18">
    <location>
        <begin position="1191"/>
        <end position="1210"/>
    </location>
</feature>
<evidence type="ECO:0000259" key="21">
    <source>
        <dbReference type="Pfam" id="PF16212"/>
    </source>
</evidence>
<dbReference type="CDD" id="cd02073">
    <property type="entry name" value="P-type_ATPase_APLT_Dnf-like"/>
    <property type="match status" value="1"/>
</dbReference>
<feature type="binding site" evidence="16">
    <location>
        <position position="887"/>
    </location>
    <ligand>
        <name>ATP</name>
        <dbReference type="ChEBI" id="CHEBI:30616"/>
    </ligand>
</feature>
<dbReference type="NCBIfam" id="TIGR01652">
    <property type="entry name" value="ATPase-Plipid"/>
    <property type="match status" value="2"/>
</dbReference>
<dbReference type="FunFam" id="3.40.50.1000:FF:000001">
    <property type="entry name" value="Phospholipid-transporting ATPase IC"/>
    <property type="match status" value="1"/>
</dbReference>
<dbReference type="FunFam" id="3.40.50.1000:FF:000023">
    <property type="entry name" value="Phospholipid-transporting ATPase"/>
    <property type="match status" value="1"/>
</dbReference>
<dbReference type="EC" id="7.6.2.1" evidence="18"/>
<feature type="transmembrane region" description="Helical" evidence="18">
    <location>
        <begin position="330"/>
        <end position="357"/>
    </location>
</feature>
<evidence type="ECO:0000256" key="6">
    <source>
        <dbReference type="ARBA" id="ARBA00022741"/>
    </source>
</evidence>
<evidence type="ECO:0000313" key="22">
    <source>
        <dbReference type="Ensembl" id="ENSBTAP00000061531.2"/>
    </source>
</evidence>
<dbReference type="Pfam" id="PF16212">
    <property type="entry name" value="PhoLip_ATPase_C"/>
    <property type="match status" value="1"/>
</dbReference>
<evidence type="ECO:0000256" key="12">
    <source>
        <dbReference type="ARBA" id="ARBA00023136"/>
    </source>
</evidence>
<dbReference type="InterPro" id="IPR001757">
    <property type="entry name" value="P_typ_ATPase"/>
</dbReference>
<evidence type="ECO:0000256" key="7">
    <source>
        <dbReference type="ARBA" id="ARBA00022824"/>
    </source>
</evidence>
<dbReference type="PROSITE" id="PS00154">
    <property type="entry name" value="ATPASE_E1_E2"/>
    <property type="match status" value="1"/>
</dbReference>
<feature type="binding site" evidence="16">
    <location>
        <position position="1028"/>
    </location>
    <ligand>
        <name>ATP</name>
        <dbReference type="ChEBI" id="CHEBI:30616"/>
    </ligand>
</feature>
<keyword evidence="6 16" id="KW-0547">Nucleotide-binding</keyword>
<feature type="binding site" evidence="16">
    <location>
        <position position="806"/>
    </location>
    <ligand>
        <name>ATP</name>
        <dbReference type="ChEBI" id="CHEBI:30616"/>
    </ligand>
</feature>
<feature type="region of interest" description="Disordered" evidence="19">
    <location>
        <begin position="626"/>
        <end position="646"/>
    </location>
</feature>
<dbReference type="InterPro" id="IPR032631">
    <property type="entry name" value="P-type_ATPase_N"/>
</dbReference>
<dbReference type="GO" id="GO:0000287">
    <property type="term" value="F:magnesium ion binding"/>
    <property type="evidence" value="ECO:0007669"/>
    <property type="project" value="UniProtKB-UniRule"/>
</dbReference>
<feature type="transmembrane region" description="Helical" evidence="18">
    <location>
        <begin position="1161"/>
        <end position="1185"/>
    </location>
</feature>
<feature type="compositionally biased region" description="Polar residues" evidence="19">
    <location>
        <begin position="1332"/>
        <end position="1353"/>
    </location>
</feature>
<organism evidence="22 23">
    <name type="scientific">Bos taurus</name>
    <name type="common">Bovine</name>
    <dbReference type="NCBI Taxonomy" id="9913"/>
    <lineage>
        <taxon>Eukaryota</taxon>
        <taxon>Metazoa</taxon>
        <taxon>Chordata</taxon>
        <taxon>Craniata</taxon>
        <taxon>Vertebrata</taxon>
        <taxon>Euteleostomi</taxon>
        <taxon>Mammalia</taxon>
        <taxon>Eutheria</taxon>
        <taxon>Laurasiatheria</taxon>
        <taxon>Artiodactyla</taxon>
        <taxon>Ruminantia</taxon>
        <taxon>Pecora</taxon>
        <taxon>Bovidae</taxon>
        <taxon>Bovinae</taxon>
        <taxon>Bos</taxon>
    </lineage>
</organism>
<feature type="domain" description="P-type ATPase C-terminal" evidence="21">
    <location>
        <begin position="1050"/>
        <end position="1292"/>
    </location>
</feature>
<feature type="region of interest" description="Disordered" evidence="19">
    <location>
        <begin position="460"/>
        <end position="501"/>
    </location>
</feature>
<dbReference type="SUPFAM" id="SSF56784">
    <property type="entry name" value="HAD-like"/>
    <property type="match status" value="1"/>
</dbReference>
<evidence type="ECO:0000256" key="14">
    <source>
        <dbReference type="ARBA" id="ARBA00050913"/>
    </source>
</evidence>
<feature type="region of interest" description="Disordered" evidence="19">
    <location>
        <begin position="1319"/>
        <end position="1360"/>
    </location>
</feature>
<evidence type="ECO:0000256" key="9">
    <source>
        <dbReference type="ARBA" id="ARBA00022842"/>
    </source>
</evidence>
<feature type="binding site" evidence="17">
    <location>
        <position position="1024"/>
    </location>
    <ligand>
        <name>Mg(2+)</name>
        <dbReference type="ChEBI" id="CHEBI:18420"/>
    </ligand>
</feature>
<feature type="binding site" evidence="16">
    <location>
        <position position="1004"/>
    </location>
    <ligand>
        <name>ATP</name>
        <dbReference type="ChEBI" id="CHEBI:30616"/>
    </ligand>
</feature>